<protein>
    <recommendedName>
        <fullName evidence="6">MATH domain-containing protein</fullName>
    </recommendedName>
</protein>
<dbReference type="Pfam" id="PF00651">
    <property type="entry name" value="BTB"/>
    <property type="match status" value="1"/>
</dbReference>
<dbReference type="CDD" id="cd00121">
    <property type="entry name" value="MATH"/>
    <property type="match status" value="2"/>
</dbReference>
<dbReference type="EMBL" id="RWGY01000005">
    <property type="protein sequence ID" value="TVU43525.1"/>
    <property type="molecule type" value="Genomic_DNA"/>
</dbReference>
<dbReference type="SUPFAM" id="SSF54695">
    <property type="entry name" value="POZ domain"/>
    <property type="match status" value="1"/>
</dbReference>
<dbReference type="GO" id="GO:0016567">
    <property type="term" value="P:protein ubiquitination"/>
    <property type="evidence" value="ECO:0007669"/>
    <property type="project" value="InterPro"/>
</dbReference>
<dbReference type="Gene3D" id="3.30.710.10">
    <property type="entry name" value="Potassium Channel Kv1.1, Chain A"/>
    <property type="match status" value="1"/>
</dbReference>
<dbReference type="Proteomes" id="UP000324897">
    <property type="component" value="Unassembled WGS sequence"/>
</dbReference>
<dbReference type="InterPro" id="IPR002083">
    <property type="entry name" value="MATH/TRAF_dom"/>
</dbReference>
<dbReference type="Gene3D" id="2.60.210.10">
    <property type="entry name" value="Apoptosis, Tumor Necrosis Factor Receptor Associated Protein 2, Chain A"/>
    <property type="match status" value="2"/>
</dbReference>
<dbReference type="InterPro" id="IPR000210">
    <property type="entry name" value="BTB/POZ_dom"/>
</dbReference>
<dbReference type="Gramene" id="TVU43525">
    <property type="protein sequence ID" value="TVU43525"/>
    <property type="gene ID" value="EJB05_10003"/>
</dbReference>
<name>A0A5J9W6E0_9POAL</name>
<comment type="pathway">
    <text evidence="1">Protein modification; protein ubiquitination.</text>
</comment>
<evidence type="ECO:0008006" key="6">
    <source>
        <dbReference type="Google" id="ProtNLM"/>
    </source>
</evidence>
<dbReference type="AlphaFoldDB" id="A0A5J9W6E0"/>
<evidence type="ECO:0000256" key="1">
    <source>
        <dbReference type="ARBA" id="ARBA00004906"/>
    </source>
</evidence>
<organism evidence="4 5">
    <name type="scientific">Eragrostis curvula</name>
    <name type="common">weeping love grass</name>
    <dbReference type="NCBI Taxonomy" id="38414"/>
    <lineage>
        <taxon>Eukaryota</taxon>
        <taxon>Viridiplantae</taxon>
        <taxon>Streptophyta</taxon>
        <taxon>Embryophyta</taxon>
        <taxon>Tracheophyta</taxon>
        <taxon>Spermatophyta</taxon>
        <taxon>Magnoliopsida</taxon>
        <taxon>Liliopsida</taxon>
        <taxon>Poales</taxon>
        <taxon>Poaceae</taxon>
        <taxon>PACMAD clade</taxon>
        <taxon>Chloridoideae</taxon>
        <taxon>Eragrostideae</taxon>
        <taxon>Eragrostidinae</taxon>
        <taxon>Eragrostis</taxon>
    </lineage>
</organism>
<dbReference type="Pfam" id="PF22486">
    <property type="entry name" value="MATH_2"/>
    <property type="match status" value="1"/>
</dbReference>
<keyword evidence="5" id="KW-1185">Reference proteome</keyword>
<sequence>MAANKSTSWCTTEMAQGMHVFHVHRYSLLKALGLRRSVRSATFTVAGCNWAVRLYPSGAGASPQQHASISLDLLSVPAMSAAVAEAWVVFSLALVDQTTPGQTRSLLPGGAAKKLQTFRVAMAEPIQTPPNRASWINVDRSTLESPPYLVGDRLAIACEVTVIKDPRVSASLPLPHVASPPPGLANDLSELLESAGVAADVTFDIGGERSPVFRAELLGPMKENASGHVTVEDMQPAVFKAMLRFVYTDELPAMADHDDDDARTEMHRHLLVAADRYAVVRLSRLCEDALCSRLNARTVKRTAELAELHGCARREKACKQFFLASRFTDVEKALQGRCTYSSLFRPCPLRLMPATTSSCTTETALGVHVFQVRQYSLLRAQLGACQFVRSGSFAVGGCDWAVCLYTSGELSEVHLWVCVDLLRSANAEVMTLVGVRQVDHATGRTRSLLPDAKAKQFYTFRTKTALVSTGNAFIFGIDRKEFEAPPYLQDDRVTIECEITTIDEPRVPANQPLP</sequence>
<feature type="domain" description="BTB" evidence="2">
    <location>
        <begin position="186"/>
        <end position="255"/>
    </location>
</feature>
<dbReference type="PANTHER" id="PTHR26379">
    <property type="entry name" value="BTB/POZ AND MATH DOMAIN-CONTAINING PROTEIN 1"/>
    <property type="match status" value="1"/>
</dbReference>
<feature type="non-terminal residue" evidence="4">
    <location>
        <position position="1"/>
    </location>
</feature>
<evidence type="ECO:0000259" key="3">
    <source>
        <dbReference type="PROSITE" id="PS50144"/>
    </source>
</evidence>
<evidence type="ECO:0000259" key="2">
    <source>
        <dbReference type="PROSITE" id="PS50097"/>
    </source>
</evidence>
<dbReference type="SMART" id="SM00225">
    <property type="entry name" value="BTB"/>
    <property type="match status" value="1"/>
</dbReference>
<dbReference type="PROSITE" id="PS50144">
    <property type="entry name" value="MATH"/>
    <property type="match status" value="2"/>
</dbReference>
<dbReference type="InterPro" id="IPR045005">
    <property type="entry name" value="BPM1-6"/>
</dbReference>
<accession>A0A5J9W6E0</accession>
<comment type="caution">
    <text evidence="4">The sequence shown here is derived from an EMBL/GenBank/DDBJ whole genome shotgun (WGS) entry which is preliminary data.</text>
</comment>
<evidence type="ECO:0000313" key="4">
    <source>
        <dbReference type="EMBL" id="TVU43525.1"/>
    </source>
</evidence>
<feature type="domain" description="MATH" evidence="3">
    <location>
        <begin position="365"/>
        <end position="499"/>
    </location>
</feature>
<dbReference type="InterPro" id="IPR011333">
    <property type="entry name" value="SKP1/BTB/POZ_sf"/>
</dbReference>
<feature type="domain" description="MATH" evidence="3">
    <location>
        <begin position="16"/>
        <end position="160"/>
    </location>
</feature>
<dbReference type="OrthoDB" id="6359816at2759"/>
<dbReference type="SUPFAM" id="SSF49599">
    <property type="entry name" value="TRAF domain-like"/>
    <property type="match status" value="2"/>
</dbReference>
<dbReference type="PROSITE" id="PS50097">
    <property type="entry name" value="BTB"/>
    <property type="match status" value="1"/>
</dbReference>
<evidence type="ECO:0000313" key="5">
    <source>
        <dbReference type="Proteomes" id="UP000324897"/>
    </source>
</evidence>
<dbReference type="PANTHER" id="PTHR26379:SF474">
    <property type="entry name" value="OS08G0228200 PROTEIN"/>
    <property type="match status" value="1"/>
</dbReference>
<dbReference type="InterPro" id="IPR008974">
    <property type="entry name" value="TRAF-like"/>
</dbReference>
<gene>
    <name evidence="4" type="ORF">EJB05_10003</name>
</gene>
<reference evidence="4 5" key="1">
    <citation type="journal article" date="2019" name="Sci. Rep.">
        <title>A high-quality genome of Eragrostis curvula grass provides insights into Poaceae evolution and supports new strategies to enhance forage quality.</title>
        <authorList>
            <person name="Carballo J."/>
            <person name="Santos B.A.C.M."/>
            <person name="Zappacosta D."/>
            <person name="Garbus I."/>
            <person name="Selva J.P."/>
            <person name="Gallo C.A."/>
            <person name="Diaz A."/>
            <person name="Albertini E."/>
            <person name="Caccamo M."/>
            <person name="Echenique V."/>
        </authorList>
    </citation>
    <scope>NUCLEOTIDE SEQUENCE [LARGE SCALE GENOMIC DNA]</scope>
    <source>
        <strain evidence="5">cv. Victoria</strain>
        <tissue evidence="4">Leaf</tissue>
    </source>
</reference>
<proteinExistence type="predicted"/>